<dbReference type="PANTHER" id="PTHR37423">
    <property type="entry name" value="SOLUBLE LYTIC MUREIN TRANSGLYCOSYLASE-RELATED"/>
    <property type="match status" value="1"/>
</dbReference>
<dbReference type="InterPro" id="IPR008258">
    <property type="entry name" value="Transglycosylase_SLT_dom_1"/>
</dbReference>
<feature type="signal peptide" evidence="2">
    <location>
        <begin position="1"/>
        <end position="21"/>
    </location>
</feature>
<dbReference type="Proteomes" id="UP000619479">
    <property type="component" value="Unassembled WGS sequence"/>
</dbReference>
<accession>A0A919LYV2</accession>
<organism evidence="4 5">
    <name type="scientific">Actinoplanes cyaneus</name>
    <dbReference type="NCBI Taxonomy" id="52696"/>
    <lineage>
        <taxon>Bacteria</taxon>
        <taxon>Bacillati</taxon>
        <taxon>Actinomycetota</taxon>
        <taxon>Actinomycetes</taxon>
        <taxon>Micromonosporales</taxon>
        <taxon>Micromonosporaceae</taxon>
        <taxon>Actinoplanes</taxon>
    </lineage>
</organism>
<gene>
    <name evidence="4" type="ORF">Acy02nite_12760</name>
</gene>
<comment type="caution">
    <text evidence="4">The sequence shown here is derived from an EMBL/GenBank/DDBJ whole genome shotgun (WGS) entry which is preliminary data.</text>
</comment>
<evidence type="ECO:0000256" key="1">
    <source>
        <dbReference type="SAM" id="MobiDB-lite"/>
    </source>
</evidence>
<keyword evidence="5" id="KW-1185">Reference proteome</keyword>
<feature type="compositionally biased region" description="Low complexity" evidence="1">
    <location>
        <begin position="62"/>
        <end position="90"/>
    </location>
</feature>
<dbReference type="Gene3D" id="1.10.530.10">
    <property type="match status" value="1"/>
</dbReference>
<sequence>MKIRLLAVAAALMMTTGCGLLGGGEDKSSSAGTTPVVAETAAASVAVSEEPVTLEETETPEPAETTSSPAPKPSKTSKSPTSKPSPTGPTNNFEVSACSTTKGTAVAKTKVKAALKTAAGKTYWTNEAPQLKLNYPLVKAIAWHESGWQTNVFNCDGGQGLMQLMPDTVDMINNRFGLSYDVGNYQQNATAGANYIAWLTRYMSQKAFDNDKTFDLSASKCKTHSSWCLLNLVISAYQFGPADVLANMKTKKLPNPEYVDSVRALMKSCFCDKY</sequence>
<dbReference type="AlphaFoldDB" id="A0A919LYV2"/>
<evidence type="ECO:0000313" key="5">
    <source>
        <dbReference type="Proteomes" id="UP000619479"/>
    </source>
</evidence>
<dbReference type="Pfam" id="PF01464">
    <property type="entry name" value="SLT"/>
    <property type="match status" value="1"/>
</dbReference>
<dbReference type="PANTHER" id="PTHR37423:SF2">
    <property type="entry name" value="MEMBRANE-BOUND LYTIC MUREIN TRANSGLYCOSYLASE C"/>
    <property type="match status" value="1"/>
</dbReference>
<dbReference type="CDD" id="cd00254">
    <property type="entry name" value="LT-like"/>
    <property type="match status" value="1"/>
</dbReference>
<evidence type="ECO:0000256" key="2">
    <source>
        <dbReference type="SAM" id="SignalP"/>
    </source>
</evidence>
<dbReference type="SUPFAM" id="SSF53955">
    <property type="entry name" value="Lysozyme-like"/>
    <property type="match status" value="1"/>
</dbReference>
<dbReference type="EMBL" id="BOMH01000007">
    <property type="protein sequence ID" value="GID63395.1"/>
    <property type="molecule type" value="Genomic_DNA"/>
</dbReference>
<protein>
    <recommendedName>
        <fullName evidence="3">Transglycosylase SLT domain-containing protein</fullName>
    </recommendedName>
</protein>
<reference evidence="4" key="1">
    <citation type="submission" date="2021-01" db="EMBL/GenBank/DDBJ databases">
        <title>Whole genome shotgun sequence of Actinoplanes cyaneus NBRC 14990.</title>
        <authorList>
            <person name="Komaki H."/>
            <person name="Tamura T."/>
        </authorList>
    </citation>
    <scope>NUCLEOTIDE SEQUENCE</scope>
    <source>
        <strain evidence="4">NBRC 14990</strain>
    </source>
</reference>
<dbReference type="RefSeq" id="WP_203738816.1">
    <property type="nucleotide sequence ID" value="NZ_BAAAUC010000098.1"/>
</dbReference>
<feature type="domain" description="Transglycosylase SLT" evidence="3">
    <location>
        <begin position="123"/>
        <end position="252"/>
    </location>
</feature>
<feature type="region of interest" description="Disordered" evidence="1">
    <location>
        <begin position="24"/>
        <end position="95"/>
    </location>
</feature>
<keyword evidence="2" id="KW-0732">Signal</keyword>
<feature type="chain" id="PRO_5039512224" description="Transglycosylase SLT domain-containing protein" evidence="2">
    <location>
        <begin position="22"/>
        <end position="274"/>
    </location>
</feature>
<feature type="compositionally biased region" description="Low complexity" evidence="1">
    <location>
        <begin position="33"/>
        <end position="51"/>
    </location>
</feature>
<evidence type="ECO:0000313" key="4">
    <source>
        <dbReference type="EMBL" id="GID63395.1"/>
    </source>
</evidence>
<dbReference type="InterPro" id="IPR023346">
    <property type="entry name" value="Lysozyme-like_dom_sf"/>
</dbReference>
<proteinExistence type="predicted"/>
<evidence type="ECO:0000259" key="3">
    <source>
        <dbReference type="Pfam" id="PF01464"/>
    </source>
</evidence>
<name>A0A919LYV2_9ACTN</name>
<dbReference type="PROSITE" id="PS51257">
    <property type="entry name" value="PROKAR_LIPOPROTEIN"/>
    <property type="match status" value="1"/>
</dbReference>
<feature type="compositionally biased region" description="Acidic residues" evidence="1">
    <location>
        <begin position="52"/>
        <end position="61"/>
    </location>
</feature>